<evidence type="ECO:0000256" key="5">
    <source>
        <dbReference type="ARBA" id="ARBA00023242"/>
    </source>
</evidence>
<keyword evidence="4" id="KW-0963">Cytoplasm</keyword>
<evidence type="ECO:0000313" key="7">
    <source>
        <dbReference type="EMBL" id="ALC49932.1"/>
    </source>
</evidence>
<evidence type="ECO:0000256" key="2">
    <source>
        <dbReference type="ARBA" id="ARBA00004496"/>
    </source>
</evidence>
<dbReference type="OMA" id="DTRFVHH"/>
<comment type="subcellular location">
    <subcellularLocation>
        <location evidence="2">Cytoplasm</location>
    </subcellularLocation>
    <subcellularLocation>
        <location evidence="1">Nucleus</location>
    </subcellularLocation>
</comment>
<dbReference type="InterPro" id="IPR007052">
    <property type="entry name" value="CS_dom"/>
</dbReference>
<dbReference type="PROSITE" id="PS51203">
    <property type="entry name" value="CS"/>
    <property type="match status" value="1"/>
</dbReference>
<accession>A0A0M4FBF0</accession>
<name>A0A0M4FBF0_DROBS</name>
<protein>
    <recommendedName>
        <fullName evidence="3">NudC domain-containing protein 1</fullName>
    </recommendedName>
</protein>
<dbReference type="OrthoDB" id="428655at2759"/>
<keyword evidence="8" id="KW-1185">Reference proteome</keyword>
<dbReference type="InterPro" id="IPR037895">
    <property type="entry name" value="NUDCD1"/>
</dbReference>
<dbReference type="AlphaFoldDB" id="A0A0M4FBF0"/>
<dbReference type="STRING" id="30019.A0A0M4FBF0"/>
<evidence type="ECO:0000256" key="4">
    <source>
        <dbReference type="ARBA" id="ARBA00022490"/>
    </source>
</evidence>
<dbReference type="GO" id="GO:0005634">
    <property type="term" value="C:nucleus"/>
    <property type="evidence" value="ECO:0007669"/>
    <property type="project" value="UniProtKB-SubCell"/>
</dbReference>
<evidence type="ECO:0000256" key="1">
    <source>
        <dbReference type="ARBA" id="ARBA00004123"/>
    </source>
</evidence>
<evidence type="ECO:0000256" key="3">
    <source>
        <dbReference type="ARBA" id="ARBA00018915"/>
    </source>
</evidence>
<proteinExistence type="predicted"/>
<dbReference type="Pfam" id="PF04969">
    <property type="entry name" value="CS"/>
    <property type="match status" value="1"/>
</dbReference>
<dbReference type="CDD" id="cd06467">
    <property type="entry name" value="p23_NUDC_like"/>
    <property type="match status" value="1"/>
</dbReference>
<dbReference type="PANTHER" id="PTHR21664">
    <property type="entry name" value="CHRONIC MYELOGENOUS LEUKEMIA TUMOR ANTIGEN 66"/>
    <property type="match status" value="1"/>
</dbReference>
<dbReference type="PANTHER" id="PTHR21664:SF1">
    <property type="entry name" value="NUDC DOMAIN-CONTAINING PROTEIN 1"/>
    <property type="match status" value="1"/>
</dbReference>
<dbReference type="InterPro" id="IPR008978">
    <property type="entry name" value="HSP20-like_chaperone"/>
</dbReference>
<dbReference type="Proteomes" id="UP000494163">
    <property type="component" value="Chromosome X"/>
</dbReference>
<dbReference type="Gene3D" id="2.60.40.790">
    <property type="match status" value="1"/>
</dbReference>
<reference evidence="7 8" key="1">
    <citation type="submission" date="2015-08" db="EMBL/GenBank/DDBJ databases">
        <title>Ancestral chromatin configuration constrains chromatin evolution on differentiating sex chromosomes in Drosophila.</title>
        <authorList>
            <person name="Zhou Q."/>
            <person name="Bachtrog D."/>
        </authorList>
    </citation>
    <scope>NUCLEOTIDE SEQUENCE [LARGE SCALE GENOMIC DNA]</scope>
    <source>
        <tissue evidence="7">Whole larvae</tissue>
    </source>
</reference>
<gene>
    <name evidence="7" type="ORF">Dbus_chrXg1788</name>
</gene>
<evidence type="ECO:0000259" key="6">
    <source>
        <dbReference type="PROSITE" id="PS51203"/>
    </source>
</evidence>
<evidence type="ECO:0000313" key="8">
    <source>
        <dbReference type="Proteomes" id="UP000494163"/>
    </source>
</evidence>
<keyword evidence="5" id="KW-0539">Nucleus</keyword>
<sequence>MPVVELVVDRNLLCPNFDGYKLSFDAVPVLRQAIEQPLRRQPHSNQYSLLHVELFARHNLLFSDPWARHNCYFINKAHQVVLCSYDEPRGQPQEQRIIYSLERDDQGDAHQQIPGDYNYTLRFISEKYCVLCDGMLTCYLLDTGDRVRGASWQQVTRSAISADESLRGYVLYDARLDIVQERKQISLVAGHVLRRDAATENEIDTHVMQLNWSHWTQDDTAWTYNSCVQLEVKGSVYYCAFEPRAESLVVCSNGELQTRQQREAAQAEHSAAAATAALSRTRLHNGLGQVGVDDYNWTQTAEDVVVRFPLKDGASRNDFNILCTQNQLVVECLTQTLLNGALFAGVDNELTTWTVESEQLQLTLVKRQAQHWPRLLDAEHEAPAEGSATDSDQNVVEQLPIPNLEDPVEECDFPLGSMNDDIKMVRFSLSDLNITHSIYLGATPPLFATSLRAGYPAAFATRQGVDAAVWLQLHQPSREWNVRHEGTLHAFGYVQASKTQRKFVDCCPDLDYAVICETHRHVFIYKPRYDSAGGLRNRNGPQVVIGKQSLVTLDENVGEVLGLVTASNVITVLTAHAVLYLQV</sequence>
<dbReference type="SUPFAM" id="SSF49764">
    <property type="entry name" value="HSP20-like chaperones"/>
    <property type="match status" value="1"/>
</dbReference>
<dbReference type="SMR" id="A0A0M4FBF0"/>
<organism evidence="7 8">
    <name type="scientific">Drosophila busckii</name>
    <name type="common">Fruit fly</name>
    <dbReference type="NCBI Taxonomy" id="30019"/>
    <lineage>
        <taxon>Eukaryota</taxon>
        <taxon>Metazoa</taxon>
        <taxon>Ecdysozoa</taxon>
        <taxon>Arthropoda</taxon>
        <taxon>Hexapoda</taxon>
        <taxon>Insecta</taxon>
        <taxon>Pterygota</taxon>
        <taxon>Neoptera</taxon>
        <taxon>Endopterygota</taxon>
        <taxon>Diptera</taxon>
        <taxon>Brachycera</taxon>
        <taxon>Muscomorpha</taxon>
        <taxon>Ephydroidea</taxon>
        <taxon>Drosophilidae</taxon>
        <taxon>Drosophila</taxon>
    </lineage>
</organism>
<feature type="domain" description="CS" evidence="6">
    <location>
        <begin position="290"/>
        <end position="376"/>
    </location>
</feature>
<dbReference type="EMBL" id="CP012528">
    <property type="protein sequence ID" value="ALC49932.1"/>
    <property type="molecule type" value="Genomic_DNA"/>
</dbReference>
<dbReference type="GO" id="GO:0005737">
    <property type="term" value="C:cytoplasm"/>
    <property type="evidence" value="ECO:0007669"/>
    <property type="project" value="UniProtKB-SubCell"/>
</dbReference>